<dbReference type="PANTHER" id="PTHR31113">
    <property type="entry name" value="UPF0496 PROTEIN 3-RELATED"/>
    <property type="match status" value="1"/>
</dbReference>
<sequence>MAPSSCSELSLEVEPGPASRSGFKWNFNRADYGHGSTLQNWDDTLPDVSMASSSSSEPSLRIEVRPDSRSQAESSWNGVAYSGFDTLQYRTDLVINSLPADSDFNSLAKDYFDNSKNTLELCTATGDCLRRAQNNHEIIRLAVKCFDEEVGTDKKKSGKTLEKLKRFKAAEEPFFEELRALAGRVHLQQESLQRKFNARKGTLEQKLASLETWRRVSLAFFVVAFFSLLIFSVLAATKSVKHVITALGSALTLAIVPVGTWCNDRWNRNKEKEKKKLKSTTIMEFYAACTPIIRVLVFRLEVKFKSLLYSVDSVLTEGYALKVAMDKIKKDLKDVTDTIPDVLRRADDLGREIMMDWQEILKRMMDTL</sequence>
<gene>
    <name evidence="8" type="ORF">Gogos_018836</name>
</gene>
<reference evidence="8 9" key="1">
    <citation type="journal article" date="2019" name="Genome Biol. Evol.">
        <title>Insights into the evolution of the New World diploid cottons (Gossypium, subgenus Houzingenia) based on genome sequencing.</title>
        <authorList>
            <person name="Grover C.E."/>
            <person name="Arick M.A. 2nd"/>
            <person name="Thrash A."/>
            <person name="Conover J.L."/>
            <person name="Sanders W.S."/>
            <person name="Peterson D.G."/>
            <person name="Frelichowski J.E."/>
            <person name="Scheffler J.A."/>
            <person name="Scheffler B.E."/>
            <person name="Wendel J.F."/>
        </authorList>
    </citation>
    <scope>NUCLEOTIDE SEQUENCE [LARGE SCALE GENOMIC DNA]</scope>
    <source>
        <strain evidence="8">5</strain>
        <tissue evidence="8">Leaf</tissue>
    </source>
</reference>
<dbReference type="AlphaFoldDB" id="A0A7J9BFK9"/>
<evidence type="ECO:0000256" key="7">
    <source>
        <dbReference type="SAM" id="Phobius"/>
    </source>
</evidence>
<feature type="transmembrane region" description="Helical" evidence="7">
    <location>
        <begin position="216"/>
        <end position="237"/>
    </location>
</feature>
<evidence type="ECO:0000256" key="6">
    <source>
        <dbReference type="SAM" id="MobiDB-lite"/>
    </source>
</evidence>
<evidence type="ECO:0000256" key="1">
    <source>
        <dbReference type="ARBA" id="ARBA00004370"/>
    </source>
</evidence>
<dbReference type="OrthoDB" id="989586at2759"/>
<dbReference type="EMBL" id="JABEZY010000003">
    <property type="protein sequence ID" value="MBA0734949.1"/>
    <property type="molecule type" value="Genomic_DNA"/>
</dbReference>
<evidence type="ECO:0000256" key="4">
    <source>
        <dbReference type="ARBA" id="ARBA00022989"/>
    </source>
</evidence>
<evidence type="ECO:0000256" key="5">
    <source>
        <dbReference type="ARBA" id="ARBA00023136"/>
    </source>
</evidence>
<evidence type="ECO:0000313" key="9">
    <source>
        <dbReference type="Proteomes" id="UP000593579"/>
    </source>
</evidence>
<comment type="similarity">
    <text evidence="2">Belongs to the UPF0496 family.</text>
</comment>
<keyword evidence="4 7" id="KW-1133">Transmembrane helix</keyword>
<feature type="transmembrane region" description="Helical" evidence="7">
    <location>
        <begin position="283"/>
        <end position="300"/>
    </location>
</feature>
<comment type="subcellular location">
    <subcellularLocation>
        <location evidence="1">Membrane</location>
    </subcellularLocation>
</comment>
<dbReference type="Proteomes" id="UP000593579">
    <property type="component" value="Unassembled WGS sequence"/>
</dbReference>
<dbReference type="GO" id="GO:0016020">
    <property type="term" value="C:membrane"/>
    <property type="evidence" value="ECO:0007669"/>
    <property type="project" value="UniProtKB-SubCell"/>
</dbReference>
<evidence type="ECO:0000256" key="3">
    <source>
        <dbReference type="ARBA" id="ARBA00022692"/>
    </source>
</evidence>
<organism evidence="8 9">
    <name type="scientific">Gossypium gossypioides</name>
    <name type="common">Mexican cotton</name>
    <name type="synonym">Selera gossypioides</name>
    <dbReference type="NCBI Taxonomy" id="34282"/>
    <lineage>
        <taxon>Eukaryota</taxon>
        <taxon>Viridiplantae</taxon>
        <taxon>Streptophyta</taxon>
        <taxon>Embryophyta</taxon>
        <taxon>Tracheophyta</taxon>
        <taxon>Spermatophyta</taxon>
        <taxon>Magnoliopsida</taxon>
        <taxon>eudicotyledons</taxon>
        <taxon>Gunneridae</taxon>
        <taxon>Pentapetalae</taxon>
        <taxon>rosids</taxon>
        <taxon>malvids</taxon>
        <taxon>Malvales</taxon>
        <taxon>Malvaceae</taxon>
        <taxon>Malvoideae</taxon>
        <taxon>Gossypium</taxon>
    </lineage>
</organism>
<accession>A0A7J9BFK9</accession>
<keyword evidence="5 7" id="KW-0472">Membrane</keyword>
<keyword evidence="9" id="KW-1185">Reference proteome</keyword>
<dbReference type="PANTHER" id="PTHR31113:SF32">
    <property type="entry name" value="UPF0496 PLANT-LIKE PROTEIN"/>
    <property type="match status" value="1"/>
</dbReference>
<feature type="region of interest" description="Disordered" evidence="6">
    <location>
        <begin position="1"/>
        <end position="21"/>
    </location>
</feature>
<proteinExistence type="inferred from homology"/>
<keyword evidence="3 7" id="KW-0812">Transmembrane</keyword>
<feature type="compositionally biased region" description="Low complexity" evidence="6">
    <location>
        <begin position="49"/>
        <end position="59"/>
    </location>
</feature>
<name>A0A7J9BFK9_GOSGO</name>
<feature type="transmembrane region" description="Helical" evidence="7">
    <location>
        <begin position="243"/>
        <end position="262"/>
    </location>
</feature>
<protein>
    <submittedName>
        <fullName evidence="8">Uncharacterized protein</fullName>
    </submittedName>
</protein>
<feature type="region of interest" description="Disordered" evidence="6">
    <location>
        <begin position="44"/>
        <end position="68"/>
    </location>
</feature>
<dbReference type="Pfam" id="PF05055">
    <property type="entry name" value="DUF677"/>
    <property type="match status" value="1"/>
</dbReference>
<evidence type="ECO:0000256" key="2">
    <source>
        <dbReference type="ARBA" id="ARBA00009074"/>
    </source>
</evidence>
<comment type="caution">
    <text evidence="8">The sequence shown here is derived from an EMBL/GenBank/DDBJ whole genome shotgun (WGS) entry which is preliminary data.</text>
</comment>
<dbReference type="InterPro" id="IPR007749">
    <property type="entry name" value="DUF677"/>
</dbReference>
<evidence type="ECO:0000313" key="8">
    <source>
        <dbReference type="EMBL" id="MBA0734949.1"/>
    </source>
</evidence>